<comment type="caution">
    <text evidence="2">The sequence shown here is derived from an EMBL/GenBank/DDBJ whole genome shotgun (WGS) entry which is preliminary data.</text>
</comment>
<reference evidence="2 3" key="1">
    <citation type="submission" date="2020-01" db="EMBL/GenBank/DDBJ databases">
        <title>Herbidospora sp. NEAU-GS84 nov., a novel actinomycete isolated from soil.</title>
        <authorList>
            <person name="Han L."/>
        </authorList>
    </citation>
    <scope>NUCLEOTIDE SEQUENCE [LARGE SCALE GENOMIC DNA]</scope>
    <source>
        <strain evidence="2 3">NEAU-GS84</strain>
    </source>
</reference>
<proteinExistence type="predicted"/>
<dbReference type="Gene3D" id="2.120.10.30">
    <property type="entry name" value="TolB, C-terminal domain"/>
    <property type="match status" value="1"/>
</dbReference>
<evidence type="ECO:0000313" key="3">
    <source>
        <dbReference type="Proteomes" id="UP000479526"/>
    </source>
</evidence>
<evidence type="ECO:0000256" key="1">
    <source>
        <dbReference type="SAM" id="SignalP"/>
    </source>
</evidence>
<keyword evidence="1" id="KW-0732">Signal</keyword>
<accession>A0A7C9JF88</accession>
<feature type="chain" id="PRO_5039696259" evidence="1">
    <location>
        <begin position="23"/>
        <end position="327"/>
    </location>
</feature>
<dbReference type="RefSeq" id="WP_161482298.1">
    <property type="nucleotide sequence ID" value="NZ_WXEW01000008.1"/>
</dbReference>
<evidence type="ECO:0000313" key="2">
    <source>
        <dbReference type="EMBL" id="NAS25181.1"/>
    </source>
</evidence>
<dbReference type="AlphaFoldDB" id="A0A7C9JF88"/>
<name>A0A7C9JF88_9ACTN</name>
<gene>
    <name evidence="2" type="ORF">GT755_26290</name>
</gene>
<dbReference type="InterPro" id="IPR011042">
    <property type="entry name" value="6-blade_b-propeller_TolB-like"/>
</dbReference>
<dbReference type="SUPFAM" id="SSF69304">
    <property type="entry name" value="Tricorn protease N-terminal domain"/>
    <property type="match status" value="1"/>
</dbReference>
<keyword evidence="3" id="KW-1185">Reference proteome</keyword>
<sequence length="327" mass="35014">MQKRAYAAAVLTALAVVSPAVVAEASTGAASSPARYVWLKACPKAGYTVPCGQWMVYRRDGSTTPLPDAQVHQVTASGGVDRESSLQPAVSGDGRRIAYFTATTKKLVVRDLVTGKVHPLRGAAAKPPKGLLINDVDTLLSYDGKQIAIDYVQGTLPTKVVDVASGSYYTLPADAALQGFSGDGSKVMVTGTSDQNTTIFSSYDADGEVNSQEVPQVVDDNYPLALADDGRSIAVFIEGRQAALRVYDLSSDSVGPPVKLTMPKGERANKLVWQTSDRLLLWTYRNSPSGDVIGGGLRTIDVDTGEMKKVDTWSLRSNLWIWWLPGE</sequence>
<feature type="signal peptide" evidence="1">
    <location>
        <begin position="1"/>
        <end position="22"/>
    </location>
</feature>
<dbReference type="Proteomes" id="UP000479526">
    <property type="component" value="Unassembled WGS sequence"/>
</dbReference>
<dbReference type="EMBL" id="WXEW01000008">
    <property type="protein sequence ID" value="NAS25181.1"/>
    <property type="molecule type" value="Genomic_DNA"/>
</dbReference>
<protein>
    <submittedName>
        <fullName evidence="2">Uncharacterized protein</fullName>
    </submittedName>
</protein>
<organism evidence="2 3">
    <name type="scientific">Herbidospora solisilvae</name>
    <dbReference type="NCBI Taxonomy" id="2696284"/>
    <lineage>
        <taxon>Bacteria</taxon>
        <taxon>Bacillati</taxon>
        <taxon>Actinomycetota</taxon>
        <taxon>Actinomycetes</taxon>
        <taxon>Streptosporangiales</taxon>
        <taxon>Streptosporangiaceae</taxon>
        <taxon>Herbidospora</taxon>
    </lineage>
</organism>